<dbReference type="EMBL" id="HBGS01041986">
    <property type="protein sequence ID" value="CAD9452128.1"/>
    <property type="molecule type" value="Transcribed_RNA"/>
</dbReference>
<feature type="region of interest" description="Disordered" evidence="1">
    <location>
        <begin position="287"/>
        <end position="309"/>
    </location>
</feature>
<dbReference type="InterPro" id="IPR003864">
    <property type="entry name" value="CSC1/OSCA1-like_7TM"/>
</dbReference>
<gene>
    <name evidence="3" type="ORF">DSPE1174_LOCUS21636</name>
</gene>
<feature type="region of interest" description="Disordered" evidence="1">
    <location>
        <begin position="158"/>
        <end position="194"/>
    </location>
</feature>
<evidence type="ECO:0000256" key="1">
    <source>
        <dbReference type="SAM" id="MobiDB-lite"/>
    </source>
</evidence>
<sequence>MAYVVFKYQALYVFVNDYESGGMFLSRMLNRTVACMVASQVALALYFCGYREFYPCGVLLLPLAISCFMLGSRYHKAYRMEELPYNIAIYIDQKLEARNQSFDSNGAHKSFSETLYMQPSLTALPAVPEESRFRHNSGPTDESDPLWCEAEDLEKDGASLLGDGPGSARGRSQSYCGQPRHVQQRHYSISLGGERNRRNRRLDLDKGFRSSRPASDMDDVIRIIASDEMDREAREGAQSARSISRHHEKKSGIYALLQSETREYVRDDLDINIFWKADEGLVETSFSGAGFDTPATLPPGMGRQRSESF</sequence>
<reference evidence="3" key="1">
    <citation type="submission" date="2021-01" db="EMBL/GenBank/DDBJ databases">
        <authorList>
            <person name="Corre E."/>
            <person name="Pelletier E."/>
            <person name="Niang G."/>
            <person name="Scheremetjew M."/>
            <person name="Finn R."/>
            <person name="Kale V."/>
            <person name="Holt S."/>
            <person name="Cochrane G."/>
            <person name="Meng A."/>
            <person name="Brown T."/>
            <person name="Cohen L."/>
        </authorList>
    </citation>
    <scope>NUCLEOTIDE SEQUENCE</scope>
    <source>
        <strain evidence="3">CCMP1381</strain>
    </source>
</reference>
<name>A0A7S2DEM7_9STRA</name>
<protein>
    <recommendedName>
        <fullName evidence="2">CSC1/OSCA1-like 7TM region domain-containing protein</fullName>
    </recommendedName>
</protein>
<dbReference type="AlphaFoldDB" id="A0A7S2DEM7"/>
<dbReference type="PANTHER" id="PTHR13018:SF5">
    <property type="entry name" value="RE44586P"/>
    <property type="match status" value="1"/>
</dbReference>
<dbReference type="GO" id="GO:0005886">
    <property type="term" value="C:plasma membrane"/>
    <property type="evidence" value="ECO:0007669"/>
    <property type="project" value="TreeGrafter"/>
</dbReference>
<accession>A0A7S2DEM7</accession>
<dbReference type="PANTHER" id="PTHR13018">
    <property type="entry name" value="PROBABLE MEMBRANE PROTEIN DUF221-RELATED"/>
    <property type="match status" value="1"/>
</dbReference>
<evidence type="ECO:0000259" key="2">
    <source>
        <dbReference type="Pfam" id="PF02714"/>
    </source>
</evidence>
<evidence type="ECO:0000313" key="3">
    <source>
        <dbReference type="EMBL" id="CAD9452128.1"/>
    </source>
</evidence>
<feature type="domain" description="CSC1/OSCA1-like 7TM region" evidence="2">
    <location>
        <begin position="1"/>
        <end position="47"/>
    </location>
</feature>
<dbReference type="InterPro" id="IPR045122">
    <property type="entry name" value="Csc1-like"/>
</dbReference>
<organism evidence="3">
    <name type="scientific">Octactis speculum</name>
    <dbReference type="NCBI Taxonomy" id="3111310"/>
    <lineage>
        <taxon>Eukaryota</taxon>
        <taxon>Sar</taxon>
        <taxon>Stramenopiles</taxon>
        <taxon>Ochrophyta</taxon>
        <taxon>Dictyochophyceae</taxon>
        <taxon>Dictyochales</taxon>
        <taxon>Dictyochaceae</taxon>
        <taxon>Octactis</taxon>
    </lineage>
</organism>
<proteinExistence type="predicted"/>
<dbReference type="GO" id="GO:0005227">
    <property type="term" value="F:calcium-activated cation channel activity"/>
    <property type="evidence" value="ECO:0007669"/>
    <property type="project" value="InterPro"/>
</dbReference>
<dbReference type="Pfam" id="PF02714">
    <property type="entry name" value="RSN1_7TM"/>
    <property type="match status" value="1"/>
</dbReference>